<evidence type="ECO:0000259" key="1">
    <source>
        <dbReference type="Pfam" id="PF01208"/>
    </source>
</evidence>
<dbReference type="Gene3D" id="3.20.20.210">
    <property type="match status" value="1"/>
</dbReference>
<dbReference type="PANTHER" id="PTHR47099">
    <property type="entry name" value="METHYLCOBAMIDE:COM METHYLTRANSFERASE MTBA"/>
    <property type="match status" value="1"/>
</dbReference>
<dbReference type="OrthoDB" id="2058474at2"/>
<dbReference type="PANTHER" id="PTHR47099:SF1">
    <property type="entry name" value="METHYLCOBAMIDE:COM METHYLTRANSFERASE MTBA"/>
    <property type="match status" value="1"/>
</dbReference>
<keyword evidence="3" id="KW-1185">Reference proteome</keyword>
<evidence type="ECO:0000313" key="3">
    <source>
        <dbReference type="Proteomes" id="UP000076586"/>
    </source>
</evidence>
<accession>A0A170Z0Z7</accession>
<name>A0A170Z0Z7_9BACT</name>
<dbReference type="STRING" id="681398.PJIAN_1837"/>
<dbReference type="InterPro" id="IPR052024">
    <property type="entry name" value="Methanogen_methyltrans"/>
</dbReference>
<evidence type="ECO:0000313" key="2">
    <source>
        <dbReference type="EMBL" id="GAT62244.1"/>
    </source>
</evidence>
<reference evidence="3" key="1">
    <citation type="submission" date="2016-04" db="EMBL/GenBank/DDBJ databases">
        <title>Draft genome sequence of Paludibacter jiangxiensis strain NM7.</title>
        <authorList>
            <person name="Qiu Y."/>
            <person name="Matsuura N."/>
            <person name="Ohashi A."/>
            <person name="Tourlousse M.D."/>
            <person name="Sekiguchi Y."/>
        </authorList>
    </citation>
    <scope>NUCLEOTIDE SEQUENCE [LARGE SCALE GENOMIC DNA]</scope>
    <source>
        <strain evidence="3">NM7</strain>
    </source>
</reference>
<dbReference type="GO" id="GO:0004853">
    <property type="term" value="F:uroporphyrinogen decarboxylase activity"/>
    <property type="evidence" value="ECO:0007669"/>
    <property type="project" value="InterPro"/>
</dbReference>
<dbReference type="RefSeq" id="WP_068702274.1">
    <property type="nucleotide sequence ID" value="NZ_BDCR01000001.1"/>
</dbReference>
<dbReference type="InterPro" id="IPR000257">
    <property type="entry name" value="Uroporphyrinogen_deCOase"/>
</dbReference>
<sequence>MAKQFDNTLSDAQATTVVPVKPADFDFDRYEAYCNELNTGCEAFWKNDSGVMVYRRMRVAECFSYGCRNRELSLALQLGALEKSMLFKADVPNFLEPWYGIGTIASAFGGDYHWAEGNAPAMKPRFSSIDEILDCDYKEVAETPIGEHTLEMIEYFMDQTKGRVPVSFTDMQSPLNIVASLLPLDSFFMDLMMAPEKVQALFDLLSDLTIRFDEKQKALIGDALALPGHGFASSVKWSGLGMSDDNAIMIAPEQYTEMAAPYVEKICAPLGGPVFHSCGDWSGWIDAVLATKGIRMADGAFSPQTDPGATDNLEAFRRFANTGVALNARIVGDVATIREQLSRLWTNGMKMVVVTYCATTAEQEEAYRLVHEMCV</sequence>
<reference evidence="3" key="2">
    <citation type="journal article" date="2017" name="Genome Announc.">
        <title>Draft genome sequence of Paludibacter jiangxiensis NM7(T), a propionate-producing fermentative bacterium.</title>
        <authorList>
            <person name="Qiu Y.-L."/>
            <person name="Tourlousse D.M."/>
            <person name="Matsuura N."/>
            <person name="Ohashi A."/>
            <person name="Sekiguchi Y."/>
        </authorList>
    </citation>
    <scope>NUCLEOTIDE SEQUENCE [LARGE SCALE GENOMIC DNA]</scope>
    <source>
        <strain evidence="3">NM7</strain>
    </source>
</reference>
<dbReference type="EMBL" id="BDCR01000001">
    <property type="protein sequence ID" value="GAT62244.1"/>
    <property type="molecule type" value="Genomic_DNA"/>
</dbReference>
<dbReference type="AlphaFoldDB" id="A0A170Z0Z7"/>
<protein>
    <submittedName>
        <fullName evidence="2">Uroporphyrinogen decarboxylase</fullName>
    </submittedName>
</protein>
<dbReference type="Proteomes" id="UP000076586">
    <property type="component" value="Unassembled WGS sequence"/>
</dbReference>
<feature type="domain" description="Uroporphyrinogen decarboxylase (URO-D)" evidence="1">
    <location>
        <begin position="54"/>
        <end position="291"/>
    </location>
</feature>
<organism evidence="2 3">
    <name type="scientific">Paludibacter jiangxiensis</name>
    <dbReference type="NCBI Taxonomy" id="681398"/>
    <lineage>
        <taxon>Bacteria</taxon>
        <taxon>Pseudomonadati</taxon>
        <taxon>Bacteroidota</taxon>
        <taxon>Bacteroidia</taxon>
        <taxon>Bacteroidales</taxon>
        <taxon>Paludibacteraceae</taxon>
        <taxon>Paludibacter</taxon>
    </lineage>
</organism>
<gene>
    <name evidence="2" type="ORF">PJIAN_1837</name>
</gene>
<dbReference type="InterPro" id="IPR038071">
    <property type="entry name" value="UROD/MetE-like_sf"/>
</dbReference>
<dbReference type="SUPFAM" id="SSF51726">
    <property type="entry name" value="UROD/MetE-like"/>
    <property type="match status" value="1"/>
</dbReference>
<dbReference type="GO" id="GO:0006779">
    <property type="term" value="P:porphyrin-containing compound biosynthetic process"/>
    <property type="evidence" value="ECO:0007669"/>
    <property type="project" value="InterPro"/>
</dbReference>
<dbReference type="Pfam" id="PF01208">
    <property type="entry name" value="URO-D"/>
    <property type="match status" value="1"/>
</dbReference>
<proteinExistence type="predicted"/>
<comment type="caution">
    <text evidence="2">The sequence shown here is derived from an EMBL/GenBank/DDBJ whole genome shotgun (WGS) entry which is preliminary data.</text>
</comment>